<reference evidence="8" key="1">
    <citation type="journal article" date="2010" name="Science">
        <title>Plasticity of animal genome architecture unmasked by rapid evolution of a pelagic tunicate.</title>
        <authorList>
            <person name="Denoeud F."/>
            <person name="Henriet S."/>
            <person name="Mungpakdee S."/>
            <person name="Aury J.M."/>
            <person name="Da Silva C."/>
            <person name="Brinkmann H."/>
            <person name="Mikhaleva J."/>
            <person name="Olsen L.C."/>
            <person name="Jubin C."/>
            <person name="Canestro C."/>
            <person name="Bouquet J.M."/>
            <person name="Danks G."/>
            <person name="Poulain J."/>
            <person name="Campsteijn C."/>
            <person name="Adamski M."/>
            <person name="Cross I."/>
            <person name="Yadetie F."/>
            <person name="Muffato M."/>
            <person name="Louis A."/>
            <person name="Butcher S."/>
            <person name="Tsagkogeorga G."/>
            <person name="Konrad A."/>
            <person name="Singh S."/>
            <person name="Jensen M.F."/>
            <person name="Cong E.H."/>
            <person name="Eikeseth-Otteraa H."/>
            <person name="Noel B."/>
            <person name="Anthouard V."/>
            <person name="Porcel B.M."/>
            <person name="Kachouri-Lafond R."/>
            <person name="Nishino A."/>
            <person name="Ugolini M."/>
            <person name="Chourrout P."/>
            <person name="Nishida H."/>
            <person name="Aasland R."/>
            <person name="Huzurbazar S."/>
            <person name="Westhof E."/>
            <person name="Delsuc F."/>
            <person name="Lehrach H."/>
            <person name="Reinhardt R."/>
            <person name="Weissenbach J."/>
            <person name="Roy S.W."/>
            <person name="Artiguenave F."/>
            <person name="Postlethwait J.H."/>
            <person name="Manak J.R."/>
            <person name="Thompson E.M."/>
            <person name="Jaillon O."/>
            <person name="Du Pasquier L."/>
            <person name="Boudinot P."/>
            <person name="Liberles D.A."/>
            <person name="Volff J.N."/>
            <person name="Philippe H."/>
            <person name="Lenhard B."/>
            <person name="Roest Crollius H."/>
            <person name="Wincker P."/>
            <person name="Chourrout D."/>
        </authorList>
    </citation>
    <scope>NUCLEOTIDE SEQUENCE [LARGE SCALE GENOMIC DNA]</scope>
</reference>
<feature type="transmembrane region" description="Helical" evidence="7">
    <location>
        <begin position="183"/>
        <end position="203"/>
    </location>
</feature>
<gene>
    <name evidence="8" type="ORF">GSOID_T00006941001</name>
</gene>
<evidence type="ECO:0000256" key="1">
    <source>
        <dbReference type="ARBA" id="ARBA00004141"/>
    </source>
</evidence>
<keyword evidence="3 7" id="KW-0812">Transmembrane</keyword>
<dbReference type="OrthoDB" id="203097at2759"/>
<evidence type="ECO:0000256" key="3">
    <source>
        <dbReference type="ARBA" id="ARBA00022692"/>
    </source>
</evidence>
<dbReference type="GO" id="GO:0015293">
    <property type="term" value="F:symporter activity"/>
    <property type="evidence" value="ECO:0007669"/>
    <property type="project" value="UniProtKB-KW"/>
</dbReference>
<dbReference type="Gene3D" id="1.20.1530.20">
    <property type="match status" value="1"/>
</dbReference>
<evidence type="ECO:0000313" key="9">
    <source>
        <dbReference type="Proteomes" id="UP000001307"/>
    </source>
</evidence>
<sequence length="280" mass="30411">MQEISVDLIVEGQQVEQIVKSGISDDPLCPVVNATQDKLDLQAFCISDDWQNVKDGDGFPDSYGKDNSSFENIYIFCEHVNQPMFVKLSNGLQLIIVLAIILLMLGLGVTMEPRKILKFAKKPVGATIATLVQFLLMPVVAFGLGKLFKMDEIKMMTMIVLGCCPGGTLSNFMALLLRGDMNLSILMTSASTLVGVVAIPVMIKALSSFVIDPCTDLTVDTVAIVKPLVLTLFPCAIGMIIKKYCKGNIIQKTGFKAVSKTGSHSELSKRLSGRQKINST</sequence>
<dbReference type="InterPro" id="IPR038770">
    <property type="entry name" value="Na+/solute_symporter_sf"/>
</dbReference>
<evidence type="ECO:0000256" key="4">
    <source>
        <dbReference type="ARBA" id="ARBA00022847"/>
    </source>
</evidence>
<keyword evidence="4" id="KW-0813">Transport</keyword>
<feature type="transmembrane region" description="Helical" evidence="7">
    <location>
        <begin position="91"/>
        <end position="111"/>
    </location>
</feature>
<dbReference type="InterPro" id="IPR004710">
    <property type="entry name" value="Bilac:Na_transpt"/>
</dbReference>
<feature type="transmembrane region" description="Helical" evidence="7">
    <location>
        <begin position="223"/>
        <end position="241"/>
    </location>
</feature>
<dbReference type="PANTHER" id="PTHR10361:SF28">
    <property type="entry name" value="P3 PROTEIN-RELATED"/>
    <property type="match status" value="1"/>
</dbReference>
<keyword evidence="9" id="KW-1185">Reference proteome</keyword>
<evidence type="ECO:0000313" key="8">
    <source>
        <dbReference type="EMBL" id="CBY13980.1"/>
    </source>
</evidence>
<comment type="similarity">
    <text evidence="2">Belongs to the bile acid:sodium symporter (BASS) (TC 2.A.28) family.</text>
</comment>
<keyword evidence="5 7" id="KW-1133">Transmembrane helix</keyword>
<evidence type="ECO:0000256" key="2">
    <source>
        <dbReference type="ARBA" id="ARBA00006528"/>
    </source>
</evidence>
<dbReference type="GO" id="GO:0016020">
    <property type="term" value="C:membrane"/>
    <property type="evidence" value="ECO:0007669"/>
    <property type="project" value="UniProtKB-SubCell"/>
</dbReference>
<evidence type="ECO:0000256" key="6">
    <source>
        <dbReference type="ARBA" id="ARBA00023136"/>
    </source>
</evidence>
<dbReference type="EMBL" id="FN653240">
    <property type="protein sequence ID" value="CBY13980.1"/>
    <property type="molecule type" value="Genomic_DNA"/>
</dbReference>
<evidence type="ECO:0000256" key="5">
    <source>
        <dbReference type="ARBA" id="ARBA00022989"/>
    </source>
</evidence>
<dbReference type="Pfam" id="PF01758">
    <property type="entry name" value="SBF"/>
    <property type="match status" value="1"/>
</dbReference>
<keyword evidence="4" id="KW-0769">Symport</keyword>
<dbReference type="Proteomes" id="UP000001307">
    <property type="component" value="Unassembled WGS sequence"/>
</dbReference>
<dbReference type="PANTHER" id="PTHR10361">
    <property type="entry name" value="SODIUM-BILE ACID COTRANSPORTER"/>
    <property type="match status" value="1"/>
</dbReference>
<dbReference type="InterPro" id="IPR002657">
    <property type="entry name" value="BilAc:Na_symport/Acr3"/>
</dbReference>
<evidence type="ECO:0000256" key="7">
    <source>
        <dbReference type="SAM" id="Phobius"/>
    </source>
</evidence>
<dbReference type="InParanoid" id="E4XWC5"/>
<organism evidence="8">
    <name type="scientific">Oikopleura dioica</name>
    <name type="common">Tunicate</name>
    <dbReference type="NCBI Taxonomy" id="34765"/>
    <lineage>
        <taxon>Eukaryota</taxon>
        <taxon>Metazoa</taxon>
        <taxon>Chordata</taxon>
        <taxon>Tunicata</taxon>
        <taxon>Appendicularia</taxon>
        <taxon>Copelata</taxon>
        <taxon>Oikopleuridae</taxon>
        <taxon>Oikopleura</taxon>
    </lineage>
</organism>
<comment type="subcellular location">
    <subcellularLocation>
        <location evidence="1">Membrane</location>
        <topology evidence="1">Multi-pass membrane protein</topology>
    </subcellularLocation>
</comment>
<protein>
    <submittedName>
        <fullName evidence="8">Uncharacterized protein</fullName>
    </submittedName>
</protein>
<keyword evidence="6 7" id="KW-0472">Membrane</keyword>
<feature type="transmembrane region" description="Helical" evidence="7">
    <location>
        <begin position="123"/>
        <end position="144"/>
    </location>
</feature>
<dbReference type="AlphaFoldDB" id="E4XWC5"/>
<proteinExistence type="inferred from homology"/>
<name>E4XWC5_OIKDI</name>
<feature type="transmembrane region" description="Helical" evidence="7">
    <location>
        <begin position="156"/>
        <end position="176"/>
    </location>
</feature>
<accession>E4XWC5</accession>